<accession>A0ABT1JEZ7</accession>
<reference evidence="1 2" key="1">
    <citation type="submission" date="2022-06" db="EMBL/GenBank/DDBJ databases">
        <title>Genomic Encyclopedia of Type Strains, Phase I: the one thousand microbial genomes (KMG-I) project.</title>
        <authorList>
            <person name="Kyrpides N."/>
        </authorList>
    </citation>
    <scope>NUCLEOTIDE SEQUENCE [LARGE SCALE GENOMIC DNA]</scope>
    <source>
        <strain evidence="1 2">DSM 43889</strain>
    </source>
</reference>
<comment type="caution">
    <text evidence="1">The sequence shown here is derived from an EMBL/GenBank/DDBJ whole genome shotgun (WGS) entry which is preliminary data.</text>
</comment>
<gene>
    <name evidence="1" type="ORF">G443_001344</name>
</gene>
<proteinExistence type="predicted"/>
<dbReference type="RefSeq" id="WP_026420472.1">
    <property type="nucleotide sequence ID" value="NZ_AUBJ02000001.1"/>
</dbReference>
<evidence type="ECO:0008006" key="3">
    <source>
        <dbReference type="Google" id="ProtNLM"/>
    </source>
</evidence>
<keyword evidence="2" id="KW-1185">Reference proteome</keyword>
<dbReference type="Proteomes" id="UP000791080">
    <property type="component" value="Unassembled WGS sequence"/>
</dbReference>
<sequence length="159" mass="16980">MTCLAITGHRGLGPDTEELVATELRRTLAKRADELLVGMSCVADGADTLFARSVLDAGGSLVVVVPAAQYRDSLPAGHRPVYDALLARATDVVRLGYQRSTSESHMRAGVRMVEEADELVAVWDGEPARGYGGTADVVRAARERGVPVTVVWPEGAHRD</sequence>
<evidence type="ECO:0000313" key="1">
    <source>
        <dbReference type="EMBL" id="MCP2331074.1"/>
    </source>
</evidence>
<dbReference type="EMBL" id="AUBJ02000001">
    <property type="protein sequence ID" value="MCP2331074.1"/>
    <property type="molecule type" value="Genomic_DNA"/>
</dbReference>
<evidence type="ECO:0000313" key="2">
    <source>
        <dbReference type="Proteomes" id="UP000791080"/>
    </source>
</evidence>
<protein>
    <recommendedName>
        <fullName evidence="3">DNA recombination-mediator protein A</fullName>
    </recommendedName>
</protein>
<dbReference type="SUPFAM" id="SSF102405">
    <property type="entry name" value="MCP/YpsA-like"/>
    <property type="match status" value="1"/>
</dbReference>
<dbReference type="Gene3D" id="3.40.50.450">
    <property type="match status" value="1"/>
</dbReference>
<name>A0ABT1JEZ7_ACTCY</name>
<organism evidence="1 2">
    <name type="scientific">Actinoalloteichus caeruleus DSM 43889</name>
    <dbReference type="NCBI Taxonomy" id="1120930"/>
    <lineage>
        <taxon>Bacteria</taxon>
        <taxon>Bacillati</taxon>
        <taxon>Actinomycetota</taxon>
        <taxon>Actinomycetes</taxon>
        <taxon>Pseudonocardiales</taxon>
        <taxon>Pseudonocardiaceae</taxon>
        <taxon>Actinoalloteichus</taxon>
        <taxon>Actinoalloteichus cyanogriseus</taxon>
    </lineage>
</organism>